<dbReference type="RefSeq" id="XP_007411004.1">
    <property type="nucleotide sequence ID" value="XM_007410942.1"/>
</dbReference>
<dbReference type="OrthoDB" id="10435367at2759"/>
<accession>F4RPF2</accession>
<dbReference type="Proteomes" id="UP000001072">
    <property type="component" value="Unassembled WGS sequence"/>
</dbReference>
<gene>
    <name evidence="1" type="ORF">MELLADRAFT_63912</name>
</gene>
<protein>
    <submittedName>
        <fullName evidence="1">Uncharacterized protein</fullName>
    </submittedName>
</protein>
<reference evidence="2" key="1">
    <citation type="journal article" date="2011" name="Proc. Natl. Acad. Sci. U.S.A.">
        <title>Obligate biotrophy features unraveled by the genomic analysis of rust fungi.</title>
        <authorList>
            <person name="Duplessis S."/>
            <person name="Cuomo C.A."/>
            <person name="Lin Y.-C."/>
            <person name="Aerts A."/>
            <person name="Tisserant E."/>
            <person name="Veneault-Fourrey C."/>
            <person name="Joly D.L."/>
            <person name="Hacquard S."/>
            <person name="Amselem J."/>
            <person name="Cantarel B.L."/>
            <person name="Chiu R."/>
            <person name="Coutinho P.M."/>
            <person name="Feau N."/>
            <person name="Field M."/>
            <person name="Frey P."/>
            <person name="Gelhaye E."/>
            <person name="Goldberg J."/>
            <person name="Grabherr M.G."/>
            <person name="Kodira C.D."/>
            <person name="Kohler A."/>
            <person name="Kuees U."/>
            <person name="Lindquist E.A."/>
            <person name="Lucas S.M."/>
            <person name="Mago R."/>
            <person name="Mauceli E."/>
            <person name="Morin E."/>
            <person name="Murat C."/>
            <person name="Pangilinan J.L."/>
            <person name="Park R."/>
            <person name="Pearson M."/>
            <person name="Quesneville H."/>
            <person name="Rouhier N."/>
            <person name="Sakthikumar S."/>
            <person name="Salamov A.A."/>
            <person name="Schmutz J."/>
            <person name="Selles B."/>
            <person name="Shapiro H."/>
            <person name="Tanguay P."/>
            <person name="Tuskan G.A."/>
            <person name="Henrissat B."/>
            <person name="Van de Peer Y."/>
            <person name="Rouze P."/>
            <person name="Ellis J.G."/>
            <person name="Dodds P.N."/>
            <person name="Schein J.E."/>
            <person name="Zhong S."/>
            <person name="Hamelin R.C."/>
            <person name="Grigoriev I.V."/>
            <person name="Szabo L.J."/>
            <person name="Martin F."/>
        </authorList>
    </citation>
    <scope>NUCLEOTIDE SEQUENCE [LARGE SCALE GENOMIC DNA]</scope>
    <source>
        <strain evidence="2">98AG31 / pathotype 3-4-7</strain>
    </source>
</reference>
<name>F4RPF2_MELLP</name>
<evidence type="ECO:0000313" key="2">
    <source>
        <dbReference type="Proteomes" id="UP000001072"/>
    </source>
</evidence>
<evidence type="ECO:0000313" key="1">
    <source>
        <dbReference type="EMBL" id="EGG05515.1"/>
    </source>
</evidence>
<dbReference type="AlphaFoldDB" id="F4RPF2"/>
<dbReference type="KEGG" id="mlr:MELLADRAFT_63912"/>
<proteinExistence type="predicted"/>
<dbReference type="InParanoid" id="F4RPF2"/>
<organism evidence="2">
    <name type="scientific">Melampsora larici-populina (strain 98AG31 / pathotype 3-4-7)</name>
    <name type="common">Poplar leaf rust fungus</name>
    <dbReference type="NCBI Taxonomy" id="747676"/>
    <lineage>
        <taxon>Eukaryota</taxon>
        <taxon>Fungi</taxon>
        <taxon>Dikarya</taxon>
        <taxon>Basidiomycota</taxon>
        <taxon>Pucciniomycotina</taxon>
        <taxon>Pucciniomycetes</taxon>
        <taxon>Pucciniales</taxon>
        <taxon>Melampsoraceae</taxon>
        <taxon>Melampsora</taxon>
    </lineage>
</organism>
<dbReference type="EMBL" id="GL883112">
    <property type="protein sequence ID" value="EGG05515.1"/>
    <property type="molecule type" value="Genomic_DNA"/>
</dbReference>
<keyword evidence="2" id="KW-1185">Reference proteome</keyword>
<dbReference type="GeneID" id="18930170"/>
<dbReference type="HOGENOM" id="CLU_034209_0_0_1"/>
<sequence>MECVGLSLHKIMAVDLKVSSHSPISGDDIAQSATTTLEYFRTEAPINLKSIGTPETHSLKISEGLTGSRNSKETQVPMDQSFRQKGKEIQQDKWNTMDMRYQEIFKKGPGSHSNDQEIVLFGKRIKVNPGKTINIRDFASHKMNRICMVYARYLVEEFTSLMIVRLCGATGLQPQSTSLKQYDNLLFAPFVYFILLRDPKKAVWDRLVAITSLIMVGFHQRESISGEIFSTKKLQQFMLWHTEMMYHLTNPKLLDYVNEQEIMCKQSSNTGMNRGRFPLSIILSVLSNQASFKRLFKQALRHQYNLAASYLQNFWYRDYQNHYPGSEKSDIPKISVEQEWNRISKSILESCQLNNRSDFFSALKELNSDEPMIGEDAMMLPLKNIKGPKDFNNDLSEIKLNQENLRTDLVKIKESNILQGLKVWMEMHERQEIGFSDPFCVTAVFDFLGSKRPSIDVNVFWKHMEGYEKSKKVVRKNAKHHYQKVVRDKQK</sequence>
<dbReference type="VEuPathDB" id="FungiDB:MELLADRAFT_63912"/>